<comment type="catalytic activity">
    <reaction evidence="2">
        <text>a (3E)-enoyl-CoA = a 4-saturated (2E)-enoyl-CoA</text>
        <dbReference type="Rhea" id="RHEA:45228"/>
        <dbReference type="ChEBI" id="CHEBI:58521"/>
        <dbReference type="ChEBI" id="CHEBI:85097"/>
        <dbReference type="EC" id="5.3.3.8"/>
    </reaction>
</comment>
<organism evidence="13 14">
    <name type="scientific">Camellia sinensis var. sinensis</name>
    <name type="common">China tea</name>
    <dbReference type="NCBI Taxonomy" id="542762"/>
    <lineage>
        <taxon>Eukaryota</taxon>
        <taxon>Viridiplantae</taxon>
        <taxon>Streptophyta</taxon>
        <taxon>Embryophyta</taxon>
        <taxon>Tracheophyta</taxon>
        <taxon>Spermatophyta</taxon>
        <taxon>Magnoliopsida</taxon>
        <taxon>eudicotyledons</taxon>
        <taxon>Gunneridae</taxon>
        <taxon>Pentapetalae</taxon>
        <taxon>asterids</taxon>
        <taxon>Ericales</taxon>
        <taxon>Theaceae</taxon>
        <taxon>Camellia</taxon>
    </lineage>
</organism>
<dbReference type="GO" id="GO:0004165">
    <property type="term" value="F:delta(3)-delta(2)-enoyl-CoA isomerase activity"/>
    <property type="evidence" value="ECO:0007669"/>
    <property type="project" value="UniProtKB-EC"/>
</dbReference>
<keyword evidence="6" id="KW-0413">Isomerase</keyword>
<evidence type="ECO:0000256" key="11">
    <source>
        <dbReference type="SAM" id="MobiDB-lite"/>
    </source>
</evidence>
<dbReference type="InterPro" id="IPR036291">
    <property type="entry name" value="NAD(P)-bd_dom_sf"/>
</dbReference>
<dbReference type="InterPro" id="IPR006108">
    <property type="entry name" value="3HC_DH_C"/>
</dbReference>
<sequence>MGSSNNRRGTVEVGADGVATITITINAPVHSLYGALSDTSPVKSAKRLMNQFTRDGSRIMTLGGPKVTSNILPLPQDACKGELLFSFKKDEMDNPSHIPHTASERRRGALTNTSRGRGRGRDRGRGRGRGRDIQNPTHQFGFDPRTQDSQSDMQDAGRIDHALQIAHPIIEAGHDASIREPDRLYEAIERMTRVLQGQQIDEVGPILQGLKEWYELALQRDDVKAIVVTGAKGKFSGGFDITAFGGMQGRKIAPPKPGFMSVEVLTDTVEAARKPSVAPIDGLALGGGLEVAMAYHARISTPSAQLGLPELRLAVILGFGGTQRLPRLVGLSKALEMMLWALDILEAKRPWVKSLYKTDKIEPLGKARKILKFVRTQARKQAPNLEHPIVCINVVEEGIVSGPRAGLWKEVEAFQGLLHSDTCKSLIHIFFAQRGTSRVPGITDRGLIPRRISKVAILGGGLMGSGIATTLILTNLQSRVKKGKMNEEKFLKNLSLLKGVLDYESFRDVDMVIEKTSPQIIVDLLDVGKNIKKTPIVVGNCIGFAVNRMFFPYTQAALLLVERGADLYQIDRAVTKFGMPMGPFRLCDLVGFGVAIAAGTQFVENFPERTYKSMLIPIIQEDKRAGRISIVSNFKGRVMFPLMKLSDKDIVEMVFFPMVNNACRVLAEGIAVKASDLDIAAVMGMGFPPYRGGIMFWADSLGSKYICSKLEEWSNVYDGGFFKPCAYLAERATKEALLGRSRALGCHHCGVFKGQMSDTSPVKSVKKLMNQFTIAIQLIGEKSYCQLDIVAPPKPSFISVEVLTDTVEAARKPSVAAIDGLALGGGLEVAMACHAQIPTLSAQLGLPELRLGVIPGFEDIALCLNLQ</sequence>
<evidence type="ECO:0000256" key="9">
    <source>
        <dbReference type="ARBA" id="ARBA00023701"/>
    </source>
</evidence>
<accession>A0A4S4EYD1</accession>
<dbReference type="GO" id="GO:0004300">
    <property type="term" value="F:enoyl-CoA hydratase activity"/>
    <property type="evidence" value="ECO:0007669"/>
    <property type="project" value="UniProtKB-ARBA"/>
</dbReference>
<evidence type="ECO:0000256" key="4">
    <source>
        <dbReference type="ARBA" id="ARBA00008750"/>
    </source>
</evidence>
<dbReference type="GO" id="GO:0006635">
    <property type="term" value="P:fatty acid beta-oxidation"/>
    <property type="evidence" value="ECO:0007669"/>
    <property type="project" value="TreeGrafter"/>
</dbReference>
<keyword evidence="5" id="KW-0576">Peroxisome</keyword>
<dbReference type="STRING" id="542762.A0A4S4EYD1"/>
<dbReference type="EMBL" id="SDRB02001391">
    <property type="protein sequence ID" value="THG21476.1"/>
    <property type="molecule type" value="Genomic_DNA"/>
</dbReference>
<feature type="region of interest" description="Disordered" evidence="11">
    <location>
        <begin position="91"/>
        <end position="155"/>
    </location>
</feature>
<feature type="domain" description="3-hydroxyacyl-CoA dehydrogenase C-terminal" evidence="12">
    <location>
        <begin position="543"/>
        <end position="627"/>
    </location>
</feature>
<dbReference type="InterPro" id="IPR006180">
    <property type="entry name" value="3-OHacyl-CoA_DH_CS"/>
</dbReference>
<dbReference type="Gene3D" id="1.10.1040.50">
    <property type="match status" value="2"/>
</dbReference>
<dbReference type="PROSITE" id="PS00166">
    <property type="entry name" value="ENOYL_COA_HYDRATASE"/>
    <property type="match status" value="1"/>
</dbReference>
<comment type="catalytic activity">
    <reaction evidence="9">
        <text>(3S)-3-hydroxybutanoyl-CoA = (3R)-3-hydroxybutanoyl-CoA</text>
        <dbReference type="Rhea" id="RHEA:21760"/>
        <dbReference type="ChEBI" id="CHEBI:57315"/>
        <dbReference type="ChEBI" id="CHEBI:57316"/>
        <dbReference type="EC" id="5.1.2.3"/>
    </reaction>
</comment>
<dbReference type="CDD" id="cd06558">
    <property type="entry name" value="crotonase-like"/>
    <property type="match status" value="1"/>
</dbReference>
<keyword evidence="8" id="KW-0511">Multifunctional enzyme</keyword>
<evidence type="ECO:0000256" key="6">
    <source>
        <dbReference type="ARBA" id="ARBA00023235"/>
    </source>
</evidence>
<dbReference type="InterPro" id="IPR029045">
    <property type="entry name" value="ClpP/crotonase-like_dom_sf"/>
</dbReference>
<protein>
    <recommendedName>
        <fullName evidence="12">3-hydroxyacyl-CoA dehydrogenase C-terminal domain-containing protein</fullName>
    </recommendedName>
</protein>
<dbReference type="GO" id="GO:0005777">
    <property type="term" value="C:peroxisome"/>
    <property type="evidence" value="ECO:0007669"/>
    <property type="project" value="UniProtKB-SubCell"/>
</dbReference>
<evidence type="ECO:0000256" key="7">
    <source>
        <dbReference type="ARBA" id="ARBA00023239"/>
    </source>
</evidence>
<dbReference type="GO" id="GO:0008692">
    <property type="term" value="F:3-hydroxybutyryl-CoA epimerase activity"/>
    <property type="evidence" value="ECO:0007669"/>
    <property type="project" value="UniProtKB-EC"/>
</dbReference>
<dbReference type="Pfam" id="PF00725">
    <property type="entry name" value="3HCDH"/>
    <property type="match status" value="1"/>
</dbReference>
<keyword evidence="7" id="KW-0456">Lyase</keyword>
<dbReference type="Proteomes" id="UP000306102">
    <property type="component" value="Unassembled WGS sequence"/>
</dbReference>
<dbReference type="SUPFAM" id="SSF52096">
    <property type="entry name" value="ClpP/crotonase"/>
    <property type="match status" value="2"/>
</dbReference>
<keyword evidence="14" id="KW-1185">Reference proteome</keyword>
<dbReference type="Gene3D" id="3.90.226.10">
    <property type="entry name" value="2-enoyl-CoA Hydratase, Chain A, domain 1"/>
    <property type="match status" value="2"/>
</dbReference>
<feature type="compositionally biased region" description="Basic and acidic residues" evidence="11">
    <location>
        <begin position="119"/>
        <end position="132"/>
    </location>
</feature>
<evidence type="ECO:0000256" key="3">
    <source>
        <dbReference type="ARBA" id="ARBA00004275"/>
    </source>
</evidence>
<evidence type="ECO:0000256" key="8">
    <source>
        <dbReference type="ARBA" id="ARBA00023268"/>
    </source>
</evidence>
<comment type="similarity">
    <text evidence="10">Belongs to the enoyl-CoA hydratase/isomerase family.</text>
</comment>
<dbReference type="GO" id="GO:0003857">
    <property type="term" value="F:(3S)-3-hydroxyacyl-CoA dehydrogenase (NAD+) activity"/>
    <property type="evidence" value="ECO:0007669"/>
    <property type="project" value="TreeGrafter"/>
</dbReference>
<proteinExistence type="inferred from homology"/>
<name>A0A4S4EYD1_CAMSN</name>
<comment type="similarity">
    <text evidence="4">In the N-terminal section; belongs to the enoyl-CoA hydratase/isomerase family.</text>
</comment>
<dbReference type="SUPFAM" id="SSF51735">
    <property type="entry name" value="NAD(P)-binding Rossmann-fold domains"/>
    <property type="match status" value="1"/>
</dbReference>
<comment type="subcellular location">
    <subcellularLocation>
        <location evidence="3">Peroxisome</location>
    </subcellularLocation>
</comment>
<reference evidence="13 14" key="1">
    <citation type="journal article" date="2018" name="Proc. Natl. Acad. Sci. U.S.A.">
        <title>Draft genome sequence of Camellia sinensis var. sinensis provides insights into the evolution of the tea genome and tea quality.</title>
        <authorList>
            <person name="Wei C."/>
            <person name="Yang H."/>
            <person name="Wang S."/>
            <person name="Zhao J."/>
            <person name="Liu C."/>
            <person name="Gao L."/>
            <person name="Xia E."/>
            <person name="Lu Y."/>
            <person name="Tai Y."/>
            <person name="She G."/>
            <person name="Sun J."/>
            <person name="Cao H."/>
            <person name="Tong W."/>
            <person name="Gao Q."/>
            <person name="Li Y."/>
            <person name="Deng W."/>
            <person name="Jiang X."/>
            <person name="Wang W."/>
            <person name="Chen Q."/>
            <person name="Zhang S."/>
            <person name="Li H."/>
            <person name="Wu J."/>
            <person name="Wang P."/>
            <person name="Li P."/>
            <person name="Shi C."/>
            <person name="Zheng F."/>
            <person name="Jian J."/>
            <person name="Huang B."/>
            <person name="Shan D."/>
            <person name="Shi M."/>
            <person name="Fang C."/>
            <person name="Yue Y."/>
            <person name="Li F."/>
            <person name="Li D."/>
            <person name="Wei S."/>
            <person name="Han B."/>
            <person name="Jiang C."/>
            <person name="Yin Y."/>
            <person name="Xia T."/>
            <person name="Zhang Z."/>
            <person name="Bennetzen J.L."/>
            <person name="Zhao S."/>
            <person name="Wan X."/>
        </authorList>
    </citation>
    <scope>NUCLEOTIDE SEQUENCE [LARGE SCALE GENOMIC DNA]</scope>
    <source>
        <strain evidence="14">cv. Shuchazao</strain>
        <tissue evidence="13">Leaf</tissue>
    </source>
</reference>
<dbReference type="InterPro" id="IPR018376">
    <property type="entry name" value="Enoyl-CoA_hyd/isom_CS"/>
</dbReference>
<dbReference type="PANTHER" id="PTHR23309:SF9">
    <property type="entry name" value="PEROXISOMAL FATTY ACID BETA-OXIDATION MULTIFUNCTIONAL PROTEIN MFP2"/>
    <property type="match status" value="1"/>
</dbReference>
<evidence type="ECO:0000256" key="10">
    <source>
        <dbReference type="RuleBase" id="RU003707"/>
    </source>
</evidence>
<evidence type="ECO:0000259" key="12">
    <source>
        <dbReference type="Pfam" id="PF00725"/>
    </source>
</evidence>
<dbReference type="SUPFAM" id="SSF48179">
    <property type="entry name" value="6-phosphogluconate dehydrogenase C-terminal domain-like"/>
    <property type="match status" value="2"/>
</dbReference>
<comment type="caution">
    <text evidence="13">The sequence shown here is derived from an EMBL/GenBank/DDBJ whole genome shotgun (WGS) entry which is preliminary data.</text>
</comment>
<evidence type="ECO:0000313" key="13">
    <source>
        <dbReference type="EMBL" id="THG21476.1"/>
    </source>
</evidence>
<evidence type="ECO:0000256" key="1">
    <source>
        <dbReference type="ARBA" id="ARBA00000452"/>
    </source>
</evidence>
<evidence type="ECO:0000256" key="2">
    <source>
        <dbReference type="ARBA" id="ARBA00000765"/>
    </source>
</evidence>
<evidence type="ECO:0000256" key="5">
    <source>
        <dbReference type="ARBA" id="ARBA00023140"/>
    </source>
</evidence>
<evidence type="ECO:0000313" key="14">
    <source>
        <dbReference type="Proteomes" id="UP000306102"/>
    </source>
</evidence>
<gene>
    <name evidence="13" type="ORF">TEA_021194</name>
</gene>
<dbReference type="Pfam" id="PF00378">
    <property type="entry name" value="ECH_1"/>
    <property type="match status" value="2"/>
</dbReference>
<dbReference type="AlphaFoldDB" id="A0A4S4EYD1"/>
<dbReference type="InterPro" id="IPR001753">
    <property type="entry name" value="Enoyl-CoA_hydra/iso"/>
</dbReference>
<comment type="catalytic activity">
    <reaction evidence="1">
        <text>a (3Z)-enoyl-CoA = a 4-saturated (2E)-enoyl-CoA</text>
        <dbReference type="Rhea" id="RHEA:45900"/>
        <dbReference type="ChEBI" id="CHEBI:85097"/>
        <dbReference type="ChEBI" id="CHEBI:85489"/>
        <dbReference type="EC" id="5.3.3.8"/>
    </reaction>
</comment>
<dbReference type="PANTHER" id="PTHR23309">
    <property type="entry name" value="3-HYDROXYACYL-COA DEHYROGENASE"/>
    <property type="match status" value="1"/>
</dbReference>
<dbReference type="PROSITE" id="PS00067">
    <property type="entry name" value="3HCDH"/>
    <property type="match status" value="1"/>
</dbReference>
<dbReference type="InterPro" id="IPR008927">
    <property type="entry name" value="6-PGluconate_DH-like_C_sf"/>
</dbReference>